<dbReference type="Gene3D" id="2.40.128.20">
    <property type="match status" value="1"/>
</dbReference>
<dbReference type="CDD" id="cd19438">
    <property type="entry name" value="lipocalin_Blc-like"/>
    <property type="match status" value="1"/>
</dbReference>
<dbReference type="InterPro" id="IPR012674">
    <property type="entry name" value="Calycin"/>
</dbReference>
<dbReference type="GO" id="GO:0005737">
    <property type="term" value="C:cytoplasm"/>
    <property type="evidence" value="ECO:0007669"/>
    <property type="project" value="TreeGrafter"/>
</dbReference>
<dbReference type="GO" id="GO:0006629">
    <property type="term" value="P:lipid metabolic process"/>
    <property type="evidence" value="ECO:0007669"/>
    <property type="project" value="TreeGrafter"/>
</dbReference>
<dbReference type="Proteomes" id="UP000192907">
    <property type="component" value="Unassembled WGS sequence"/>
</dbReference>
<protein>
    <submittedName>
        <fullName evidence="4">Apolipoprotein D and lipocalin family protein</fullName>
    </submittedName>
</protein>
<keyword evidence="4" id="KW-0449">Lipoprotein</keyword>
<dbReference type="EMBL" id="FWZT01000006">
    <property type="protein sequence ID" value="SMF19038.1"/>
    <property type="molecule type" value="Genomic_DNA"/>
</dbReference>
<proteinExistence type="inferred from homology"/>
<feature type="chain" id="PRO_5013437222" evidence="2">
    <location>
        <begin position="23"/>
        <end position="193"/>
    </location>
</feature>
<evidence type="ECO:0000259" key="3">
    <source>
        <dbReference type="Pfam" id="PF08212"/>
    </source>
</evidence>
<evidence type="ECO:0000256" key="2">
    <source>
        <dbReference type="PIRNR" id="PIRNR036893"/>
    </source>
</evidence>
<dbReference type="GO" id="GO:0000302">
    <property type="term" value="P:response to reactive oxygen species"/>
    <property type="evidence" value="ECO:0007669"/>
    <property type="project" value="TreeGrafter"/>
</dbReference>
<dbReference type="AlphaFoldDB" id="A0A1Y6BMX1"/>
<keyword evidence="5" id="KW-1185">Reference proteome</keyword>
<dbReference type="PIRSF" id="PIRSF036893">
    <property type="entry name" value="Lipocalin_ApoD"/>
    <property type="match status" value="1"/>
</dbReference>
<dbReference type="PROSITE" id="PS00213">
    <property type="entry name" value="LIPOCALIN"/>
    <property type="match status" value="1"/>
</dbReference>
<organism evidence="4 5">
    <name type="scientific">Pseudobacteriovorax antillogorgiicola</name>
    <dbReference type="NCBI Taxonomy" id="1513793"/>
    <lineage>
        <taxon>Bacteria</taxon>
        <taxon>Pseudomonadati</taxon>
        <taxon>Bdellovibrionota</taxon>
        <taxon>Oligoflexia</taxon>
        <taxon>Oligoflexales</taxon>
        <taxon>Pseudobacteriovoracaceae</taxon>
        <taxon>Pseudobacteriovorax</taxon>
    </lineage>
</organism>
<evidence type="ECO:0000313" key="4">
    <source>
        <dbReference type="EMBL" id="SMF19038.1"/>
    </source>
</evidence>
<dbReference type="RefSeq" id="WP_159455290.1">
    <property type="nucleotide sequence ID" value="NZ_FWZT01000006.1"/>
</dbReference>
<dbReference type="Pfam" id="PF08212">
    <property type="entry name" value="Lipocalin_2"/>
    <property type="match status" value="1"/>
</dbReference>
<accession>A0A1Y6BMX1</accession>
<gene>
    <name evidence="4" type="ORF">SAMN06296036_106231</name>
</gene>
<dbReference type="InterPro" id="IPR022272">
    <property type="entry name" value="Lipocalin_CS"/>
</dbReference>
<sequence length="193" mass="21403">MNFIKSVVLASCLSSFSAVAHAEDPIPVQGLELDRYVGEWYEIARIPNSNDTQGLCRNTKAIYEPLEDGTVGVENVCDVNIFGLKLKQRIFGVAAPLSSEEAVFDLTLRPLSAYLPFGDKYYRGFAVEGDYWVLEVGENYEYALVGNPARTNLFVIARGPELDLDVYNDLLSLAAMKHGYGDRVNDLVLTPQD</sequence>
<evidence type="ECO:0000313" key="5">
    <source>
        <dbReference type="Proteomes" id="UP000192907"/>
    </source>
</evidence>
<reference evidence="5" key="1">
    <citation type="submission" date="2017-04" db="EMBL/GenBank/DDBJ databases">
        <authorList>
            <person name="Varghese N."/>
            <person name="Submissions S."/>
        </authorList>
    </citation>
    <scope>NUCLEOTIDE SEQUENCE [LARGE SCALE GENOMIC DNA]</scope>
    <source>
        <strain evidence="5">RKEM611</strain>
    </source>
</reference>
<dbReference type="PANTHER" id="PTHR10612">
    <property type="entry name" value="APOLIPOPROTEIN D"/>
    <property type="match status" value="1"/>
</dbReference>
<dbReference type="SUPFAM" id="SSF50814">
    <property type="entry name" value="Lipocalins"/>
    <property type="match status" value="1"/>
</dbReference>
<comment type="similarity">
    <text evidence="1 2">Belongs to the calycin superfamily. Lipocalin family.</text>
</comment>
<dbReference type="InterPro" id="IPR022271">
    <property type="entry name" value="Lipocalin_ApoD"/>
</dbReference>
<dbReference type="PANTHER" id="PTHR10612:SF34">
    <property type="entry name" value="APOLIPOPROTEIN D"/>
    <property type="match status" value="1"/>
</dbReference>
<feature type="domain" description="Lipocalin/cytosolic fatty-acid binding" evidence="3">
    <location>
        <begin position="31"/>
        <end position="180"/>
    </location>
</feature>
<dbReference type="InterPro" id="IPR047202">
    <property type="entry name" value="Lipocalin_Blc-like_dom"/>
</dbReference>
<feature type="signal peptide" evidence="2">
    <location>
        <begin position="1"/>
        <end position="22"/>
    </location>
</feature>
<keyword evidence="2" id="KW-0732">Signal</keyword>
<evidence type="ECO:0000256" key="1">
    <source>
        <dbReference type="ARBA" id="ARBA00006889"/>
    </source>
</evidence>
<dbReference type="STRING" id="1513793.SAMN06296036_106231"/>
<name>A0A1Y6BMX1_9BACT</name>
<dbReference type="InterPro" id="IPR000566">
    <property type="entry name" value="Lipocln_cytosolic_FA-bd_dom"/>
</dbReference>